<feature type="compositionally biased region" description="Basic and acidic residues" evidence="3">
    <location>
        <begin position="387"/>
        <end position="407"/>
    </location>
</feature>
<keyword evidence="5" id="KW-1185">Reference proteome</keyword>
<dbReference type="EMBL" id="JAMFTS010000003">
    <property type="protein sequence ID" value="KAJ4778789.1"/>
    <property type="molecule type" value="Genomic_DNA"/>
</dbReference>
<evidence type="ECO:0000256" key="3">
    <source>
        <dbReference type="SAM" id="MobiDB-lite"/>
    </source>
</evidence>
<sequence>MREDIMFDNQSKPCKYTQNSSLKPDSKPKFGSSWGSQIVKGFVSDKKSKNRAPLPTLGKKPPPIPCNENLNSNPSSNQANRAAPFMPYQSRVKRSLVGDFPCNVNTSQVHPQGYDSNLLRSPASREIFAELDHLREQLRESKERELALKCEILQLKENPRAAELERENDARTTEIEKLKSVINLLEIEKSGLREEISNLNLIVEREGNVCNVNGENIGAELKNLEVEVLELKRVNKELQFEKRNLAMKLTSAESKLEGVAKEVESGILAKIQAEASILRHKNANLSKQIEGLQMSRLTEVEELAYLRWINSCLRHELSNSDKNSSQTLDMHQETTNPRSDETKTECNEAFKGENFRSPSLETIIHEEWRKTLNEQSPTRRHSISGPHDSRSEETRTYSDAVNKRRQSDNFITAHKEICNKERSPIQTSFENFNFGFSVPQVSRLPSNKDEMCIEKRAVRVPNPPPRPSSDCSSGLRCSISNGSNGSDSKKPPPPPPPPRSGSSISNGSHGSDLKRPPPPPPPPPPLPKFSNKSAGIMQRAPQVAELYHSLMKRDSRRDSCGGAICDSSGDDCANVRSSMIGEIENRSSHLLAIKADVETQGEFVKSLIKEVNNAAYQDIEDVVAFVKWLDDELCFLVDERAVLKHFDWPEKKADSLREAAFGYCDLKKLETEVSNYEDDPRLPRDVALKKMVSLSEKMEKTIYNLLRTRDAMVRQCKQYSIPTDWILDNGLISKIKFASVKLAKKHMKRVANELQVMGALNKDPALEYMLLQGVRFAFRIHQFAGGFDAETMDAFEELRNLVHVRNKAS</sequence>
<accession>A0AAV8EEE5</accession>
<feature type="region of interest" description="Disordered" evidence="3">
    <location>
        <begin position="369"/>
        <end position="407"/>
    </location>
</feature>
<name>A0AAV8EEE5_9POAL</name>
<reference evidence="4" key="1">
    <citation type="submission" date="2022-08" db="EMBL/GenBank/DDBJ databases">
        <authorList>
            <person name="Marques A."/>
        </authorList>
    </citation>
    <scope>NUCLEOTIDE SEQUENCE</scope>
    <source>
        <strain evidence="4">RhyPub2mFocal</strain>
        <tissue evidence="4">Leaves</tissue>
    </source>
</reference>
<dbReference type="SUPFAM" id="SSF101447">
    <property type="entry name" value="Formin homology 2 domain (FH2 domain)"/>
    <property type="match status" value="1"/>
</dbReference>
<feature type="compositionally biased region" description="Polar residues" evidence="3">
    <location>
        <begin position="320"/>
        <end position="337"/>
    </location>
</feature>
<evidence type="ECO:0000256" key="1">
    <source>
        <dbReference type="ARBA" id="ARBA00023054"/>
    </source>
</evidence>
<feature type="compositionally biased region" description="Polar residues" evidence="3">
    <location>
        <begin position="68"/>
        <end position="80"/>
    </location>
</feature>
<feature type="compositionally biased region" description="Pro residues" evidence="3">
    <location>
        <begin position="516"/>
        <end position="527"/>
    </location>
</feature>
<feature type="region of interest" description="Disordered" evidence="3">
    <location>
        <begin position="1"/>
        <end position="81"/>
    </location>
</feature>
<feature type="compositionally biased region" description="Low complexity" evidence="3">
    <location>
        <begin position="500"/>
        <end position="510"/>
    </location>
</feature>
<protein>
    <submittedName>
        <fullName evidence="4">Hydroxyproline-rich glycoprotein family protein</fullName>
    </submittedName>
</protein>
<proteinExistence type="predicted"/>
<dbReference type="InterPro" id="IPR040265">
    <property type="entry name" value="CHUP1/IPGA1-like"/>
</dbReference>
<feature type="coiled-coil region" evidence="2">
    <location>
        <begin position="124"/>
        <end position="288"/>
    </location>
</feature>
<dbReference type="PANTHER" id="PTHR31342:SF41">
    <property type="entry name" value="OS08G0129600 PROTEIN"/>
    <property type="match status" value="1"/>
</dbReference>
<comment type="caution">
    <text evidence="4">The sequence shown here is derived from an EMBL/GenBank/DDBJ whole genome shotgun (WGS) entry which is preliminary data.</text>
</comment>
<dbReference type="PANTHER" id="PTHR31342">
    <property type="entry name" value="PROTEIN CHUP1, CHLOROPLASTIC"/>
    <property type="match status" value="1"/>
</dbReference>
<feature type="compositionally biased region" description="Polar residues" evidence="3">
    <location>
        <begin position="8"/>
        <end position="23"/>
    </location>
</feature>
<evidence type="ECO:0000313" key="5">
    <source>
        <dbReference type="Proteomes" id="UP001140206"/>
    </source>
</evidence>
<dbReference type="AlphaFoldDB" id="A0AAV8EEE5"/>
<dbReference type="GO" id="GO:0072699">
    <property type="term" value="P:protein localization to cortical microtubule cytoskeleton"/>
    <property type="evidence" value="ECO:0007669"/>
    <property type="project" value="TreeGrafter"/>
</dbReference>
<feature type="region of interest" description="Disordered" evidence="3">
    <location>
        <begin position="319"/>
        <end position="343"/>
    </location>
</feature>
<gene>
    <name evidence="4" type="ORF">LUZ62_063046</name>
</gene>
<feature type="region of interest" description="Disordered" evidence="3">
    <location>
        <begin position="455"/>
        <end position="532"/>
    </location>
</feature>
<evidence type="ECO:0000313" key="4">
    <source>
        <dbReference type="EMBL" id="KAJ4778789.1"/>
    </source>
</evidence>
<evidence type="ECO:0000256" key="2">
    <source>
        <dbReference type="SAM" id="Coils"/>
    </source>
</evidence>
<dbReference type="Proteomes" id="UP001140206">
    <property type="component" value="Chromosome 3"/>
</dbReference>
<dbReference type="GO" id="GO:0055028">
    <property type="term" value="C:cortical microtubule"/>
    <property type="evidence" value="ECO:0007669"/>
    <property type="project" value="TreeGrafter"/>
</dbReference>
<keyword evidence="1 2" id="KW-0175">Coiled coil</keyword>
<organism evidence="4 5">
    <name type="scientific">Rhynchospora pubera</name>
    <dbReference type="NCBI Taxonomy" id="906938"/>
    <lineage>
        <taxon>Eukaryota</taxon>
        <taxon>Viridiplantae</taxon>
        <taxon>Streptophyta</taxon>
        <taxon>Embryophyta</taxon>
        <taxon>Tracheophyta</taxon>
        <taxon>Spermatophyta</taxon>
        <taxon>Magnoliopsida</taxon>
        <taxon>Liliopsida</taxon>
        <taxon>Poales</taxon>
        <taxon>Cyperaceae</taxon>
        <taxon>Cyperoideae</taxon>
        <taxon>Rhynchosporeae</taxon>
        <taxon>Rhynchospora</taxon>
    </lineage>
</organism>